<feature type="domain" description="VWFC" evidence="2">
    <location>
        <begin position="252"/>
        <end position="289"/>
    </location>
</feature>
<sequence length="558" mass="58109">MEAAVGLTLCLILSAAVGPSASLPSTLPAPTPPSPQPCQLPNGTVMAEVIPGGSWSSGPMCASCNCPAAGGIMTCYPLPCQPPQCSNPQFPPGGYMCCGTCPPPPPPPTTTAPNGCWYSNGTQVPNVLPGDSFSLGSSCGYCDCSQTGLVTCYAPLCVIPPCVDPQSNGPYCCAQCPNGPNCYGPGGVIVQGQQTVDGMVCQCQMDYSGHGGPPEAECVPIPTTLPPGCRDYGGDIIPDLFPGGHWQSADGCRHCQCDQSGQAMCYHQDCVLAMCVDRESVPGQCCDTCPNGFNCRTPQGTVIAMHQSIVENGMNCSCPIFDPGYGMGSPGGGGANPQAVCFPQAPTTLPPPTTLPHPTTPPPPAGCRLYNGTVLKGVKPGDKVDLGPCKFCNCGERWEVYCAMYRCARAPCSNAVVPKGKCCSECPNGPDCTRSDGSVVKDLKPGDRVTNGCETCTCDKYGKAMCYWMACMLPLCADAVVPKGGCCAKCPNGENCKLKSGKLLPVGKTVKENGVSCTCVKDERSYSVALRCKSLWLPVLYPAPVKSYVQPKLLITFD</sequence>
<feature type="domain" description="VWFC" evidence="2">
    <location>
        <begin position="389"/>
        <end position="426"/>
    </location>
</feature>
<feature type="domain" description="VWFC" evidence="2">
    <location>
        <begin position="61"/>
        <end position="101"/>
    </location>
</feature>
<dbReference type="GO" id="GO:0005615">
    <property type="term" value="C:extracellular space"/>
    <property type="evidence" value="ECO:0007669"/>
    <property type="project" value="TreeGrafter"/>
</dbReference>
<comment type="caution">
    <text evidence="3">The sequence shown here is derived from an EMBL/GenBank/DDBJ whole genome shotgun (WGS) entry which is preliminary data.</text>
</comment>
<evidence type="ECO:0000256" key="1">
    <source>
        <dbReference type="SAM" id="SignalP"/>
    </source>
</evidence>
<keyword evidence="1" id="KW-0732">Signal</keyword>
<dbReference type="EMBL" id="JBAMIC010000003">
    <property type="protein sequence ID" value="KAK7110125.1"/>
    <property type="molecule type" value="Genomic_DNA"/>
</dbReference>
<gene>
    <name evidence="3" type="ORF">V1264_014051</name>
</gene>
<dbReference type="PANTHER" id="PTHR46252:SF3">
    <property type="entry name" value="KIELIN_CHORDIN-LIKE PROTEIN"/>
    <property type="match status" value="1"/>
</dbReference>
<dbReference type="Proteomes" id="UP001374579">
    <property type="component" value="Unassembled WGS sequence"/>
</dbReference>
<dbReference type="GO" id="GO:0032281">
    <property type="term" value="C:AMPA glutamate receptor complex"/>
    <property type="evidence" value="ECO:0007669"/>
    <property type="project" value="TreeGrafter"/>
</dbReference>
<name>A0AAN9BUV4_9CAEN</name>
<evidence type="ECO:0000313" key="3">
    <source>
        <dbReference type="EMBL" id="KAK7110125.1"/>
    </source>
</evidence>
<dbReference type="Pfam" id="PF23334">
    <property type="entry name" value="VWC2L_2nd"/>
    <property type="match status" value="3"/>
</dbReference>
<dbReference type="GO" id="GO:0030514">
    <property type="term" value="P:negative regulation of BMP signaling pathway"/>
    <property type="evidence" value="ECO:0007669"/>
    <property type="project" value="TreeGrafter"/>
</dbReference>
<dbReference type="AlphaFoldDB" id="A0AAN9BUV4"/>
<proteinExistence type="predicted"/>
<feature type="signal peptide" evidence="1">
    <location>
        <begin position="1"/>
        <end position="22"/>
    </location>
</feature>
<evidence type="ECO:0000259" key="2">
    <source>
        <dbReference type="PROSITE" id="PS01208"/>
    </source>
</evidence>
<dbReference type="InterPro" id="IPR042979">
    <property type="entry name" value="VWC2/VWC2L"/>
</dbReference>
<organism evidence="3 4">
    <name type="scientific">Littorina saxatilis</name>
    <dbReference type="NCBI Taxonomy" id="31220"/>
    <lineage>
        <taxon>Eukaryota</taxon>
        <taxon>Metazoa</taxon>
        <taxon>Spiralia</taxon>
        <taxon>Lophotrochozoa</taxon>
        <taxon>Mollusca</taxon>
        <taxon>Gastropoda</taxon>
        <taxon>Caenogastropoda</taxon>
        <taxon>Littorinimorpha</taxon>
        <taxon>Littorinoidea</taxon>
        <taxon>Littorinidae</taxon>
        <taxon>Littorina</taxon>
    </lineage>
</organism>
<dbReference type="PANTHER" id="PTHR46252">
    <property type="entry name" value="BRORIN FAMILY MEMBER"/>
    <property type="match status" value="1"/>
</dbReference>
<dbReference type="GO" id="GO:0045202">
    <property type="term" value="C:synapse"/>
    <property type="evidence" value="ECO:0007669"/>
    <property type="project" value="UniProtKB-SubCell"/>
</dbReference>
<keyword evidence="4" id="KW-1185">Reference proteome</keyword>
<feature type="chain" id="PRO_5042874251" description="VWFC domain-containing protein" evidence="1">
    <location>
        <begin position="23"/>
        <end position="558"/>
    </location>
</feature>
<dbReference type="InterPro" id="IPR001007">
    <property type="entry name" value="VWF_dom"/>
</dbReference>
<evidence type="ECO:0000313" key="4">
    <source>
        <dbReference type="Proteomes" id="UP001374579"/>
    </source>
</evidence>
<dbReference type="PROSITE" id="PS01208">
    <property type="entry name" value="VWFC_1"/>
    <property type="match status" value="3"/>
</dbReference>
<protein>
    <recommendedName>
        <fullName evidence="2">VWFC domain-containing protein</fullName>
    </recommendedName>
</protein>
<dbReference type="SMART" id="SM00214">
    <property type="entry name" value="VWC"/>
    <property type="match status" value="3"/>
</dbReference>
<accession>A0AAN9BUV4</accession>
<reference evidence="3 4" key="1">
    <citation type="submission" date="2024-02" db="EMBL/GenBank/DDBJ databases">
        <title>Chromosome-scale genome assembly of the rough periwinkle Littorina saxatilis.</title>
        <authorList>
            <person name="De Jode A."/>
            <person name="Faria R."/>
            <person name="Formenti G."/>
            <person name="Sims Y."/>
            <person name="Smith T.P."/>
            <person name="Tracey A."/>
            <person name="Wood J.M.D."/>
            <person name="Zagrodzka Z.B."/>
            <person name="Johannesson K."/>
            <person name="Butlin R.K."/>
            <person name="Leder E.H."/>
        </authorList>
    </citation>
    <scope>NUCLEOTIDE SEQUENCE [LARGE SCALE GENOMIC DNA]</scope>
    <source>
        <strain evidence="3">Snail1</strain>
        <tissue evidence="3">Muscle</tissue>
    </source>
</reference>